<evidence type="ECO:0000313" key="3">
    <source>
        <dbReference type="Proteomes" id="UP000322244"/>
    </source>
</evidence>
<dbReference type="Gene3D" id="3.90.190.10">
    <property type="entry name" value="Protein tyrosine phosphatase superfamily"/>
    <property type="match status" value="1"/>
</dbReference>
<dbReference type="AlphaFoldDB" id="A0A5A7S2H9"/>
<reference evidence="2 3" key="1">
    <citation type="submission" date="2019-07" db="EMBL/GenBank/DDBJ databases">
        <title>Rhodococcus cavernicolus sp. nov., isolated from a cave.</title>
        <authorList>
            <person name="Lee S.D."/>
        </authorList>
    </citation>
    <scope>NUCLEOTIDE SEQUENCE [LARGE SCALE GENOMIC DNA]</scope>
    <source>
        <strain evidence="2 3">C1-24</strain>
    </source>
</reference>
<dbReference type="EMBL" id="VLNY01000031">
    <property type="protein sequence ID" value="KAA0016079.1"/>
    <property type="molecule type" value="Genomic_DNA"/>
</dbReference>
<protein>
    <submittedName>
        <fullName evidence="2">Tyrosine-protein phosphatase</fullName>
    </submittedName>
</protein>
<gene>
    <name evidence="2" type="ORF">FOY51_26770</name>
</gene>
<comment type="caution">
    <text evidence="2">The sequence shown here is derived from an EMBL/GenBank/DDBJ whole genome shotgun (WGS) entry which is preliminary data.</text>
</comment>
<dbReference type="InterPro" id="IPR000387">
    <property type="entry name" value="Tyr_Pase_dom"/>
</dbReference>
<dbReference type="Pfam" id="PF13350">
    <property type="entry name" value="Y_phosphatase3"/>
    <property type="match status" value="1"/>
</dbReference>
<feature type="domain" description="Tyrosine specific protein phosphatases" evidence="1">
    <location>
        <begin position="121"/>
        <end position="203"/>
    </location>
</feature>
<dbReference type="SUPFAM" id="SSF52799">
    <property type="entry name" value="(Phosphotyrosine protein) phosphatases II"/>
    <property type="match status" value="1"/>
</dbReference>
<sequence length="261" mass="29690">MLPSTEWLRSVEMLKQSQQGFNCRTPYGSVDSTHGRFRYPLIRCSAKALRELTGCEDFTVFDLRTDFEREVHPAHRVATMRYEKATVESRRVTLGPEVENSDFRENTDAFQYAAMYCEMVPRAIDVASNVLAAMLSEKTEGVIICCTAGKDRTGVVAAILMTALGVSQRWIVDDYHASEAALVPMEAFRSRRWGLTKDYPDYLRRVRCNPLAIQAVLNDHRLNGAVLMTMLGERGLTRDWKSMVQQLAWDRVLTADRDGPR</sequence>
<keyword evidence="3" id="KW-1185">Reference proteome</keyword>
<dbReference type="OrthoDB" id="1188001at2"/>
<dbReference type="InterPro" id="IPR026893">
    <property type="entry name" value="Tyr/Ser_Pase_IphP-type"/>
</dbReference>
<dbReference type="InterPro" id="IPR029021">
    <property type="entry name" value="Prot-tyrosine_phosphatase-like"/>
</dbReference>
<evidence type="ECO:0000259" key="1">
    <source>
        <dbReference type="PROSITE" id="PS50056"/>
    </source>
</evidence>
<evidence type="ECO:0000313" key="2">
    <source>
        <dbReference type="EMBL" id="KAA0016079.1"/>
    </source>
</evidence>
<name>A0A5A7S2H9_9NOCA</name>
<proteinExistence type="predicted"/>
<organism evidence="2 3">
    <name type="scientific">Antrihabitans cavernicola</name>
    <dbReference type="NCBI Taxonomy" id="2495913"/>
    <lineage>
        <taxon>Bacteria</taxon>
        <taxon>Bacillati</taxon>
        <taxon>Actinomycetota</taxon>
        <taxon>Actinomycetes</taxon>
        <taxon>Mycobacteriales</taxon>
        <taxon>Nocardiaceae</taxon>
        <taxon>Antrihabitans</taxon>
    </lineage>
</organism>
<dbReference type="PROSITE" id="PS50056">
    <property type="entry name" value="TYR_PHOSPHATASE_2"/>
    <property type="match status" value="1"/>
</dbReference>
<accession>A0A5A7S2H9</accession>
<dbReference type="Proteomes" id="UP000322244">
    <property type="component" value="Unassembled WGS sequence"/>
</dbReference>
<dbReference type="GO" id="GO:0004721">
    <property type="term" value="F:phosphoprotein phosphatase activity"/>
    <property type="evidence" value="ECO:0007669"/>
    <property type="project" value="InterPro"/>
</dbReference>